<evidence type="ECO:0000313" key="3">
    <source>
        <dbReference type="EMBL" id="MBL1091084.1"/>
    </source>
</evidence>
<name>A0ABS1MTI1_9ACTN</name>
<dbReference type="NCBIfam" id="NF033611">
    <property type="entry name" value="SAVED"/>
    <property type="match status" value="1"/>
</dbReference>
<proteinExistence type="predicted"/>
<organism evidence="3 4">
    <name type="scientific">Streptomyces siderophoricus</name>
    <dbReference type="NCBI Taxonomy" id="2802281"/>
    <lineage>
        <taxon>Bacteria</taxon>
        <taxon>Bacillati</taxon>
        <taxon>Actinomycetota</taxon>
        <taxon>Actinomycetes</taxon>
        <taxon>Kitasatosporales</taxon>
        <taxon>Streptomycetaceae</taxon>
        <taxon>Streptomyces</taxon>
    </lineage>
</organism>
<feature type="region of interest" description="Disordered" evidence="1">
    <location>
        <begin position="1"/>
        <end position="47"/>
    </location>
</feature>
<feature type="domain" description="SMODS-associated and fused to various effectors" evidence="2">
    <location>
        <begin position="244"/>
        <end position="433"/>
    </location>
</feature>
<evidence type="ECO:0000256" key="1">
    <source>
        <dbReference type="SAM" id="MobiDB-lite"/>
    </source>
</evidence>
<keyword evidence="3" id="KW-0378">Hydrolase</keyword>
<dbReference type="GO" id="GO:0004519">
    <property type="term" value="F:endonuclease activity"/>
    <property type="evidence" value="ECO:0007669"/>
    <property type="project" value="UniProtKB-KW"/>
</dbReference>
<dbReference type="EMBL" id="JAERRI010000008">
    <property type="protein sequence ID" value="MBL1091084.1"/>
    <property type="molecule type" value="Genomic_DNA"/>
</dbReference>
<gene>
    <name evidence="3" type="ORF">JK360_17030</name>
</gene>
<sequence>MSPSPAGAARPSAHTPYFRCTAPQQQTGVPEPRPATHSTPACAKRSRPVARKSIPDVERLKVWVRAGGRCELCGTYLLEGKLTYQDFTLGELAHIVGQDATPKSPRGMDPLPKDQRDLADNLMLLCRGEHNEIDRKGSLDVMTVERLRRIKRDREEWIRRLTALNPETGTVVIRLIGQVRGQEVELTKPTAAEAVIRSEERFPDFPLSLHGDGFEIDLRRIPGEKAGGPAYWEQCQQQVDRVLEHKLAEALREDSVHHVSAFAFARLPLLAYFGSRLDDTFTVSIYQRHRSTESWSWPDTTDPMVRFVTEPPLSPAPDASDGVLILNISGSIQAEELPQQLALLPRWTIQPHDVTPSVDVINSVPTLNEFTSVLRQLLSELETNHKNLRRLHVLAAMPVSAAVALGRVHDANVHPDLVIYDRTAGQYTAALRIS</sequence>
<reference evidence="3 4" key="1">
    <citation type="submission" date="2021-01" db="EMBL/GenBank/DDBJ databases">
        <title>WGS of actinomycetes isolated from Thailand.</title>
        <authorList>
            <person name="Thawai C."/>
        </authorList>
    </citation>
    <scope>NUCLEOTIDE SEQUENCE [LARGE SCALE GENOMIC DNA]</scope>
    <source>
        <strain evidence="3 4">CH9-7</strain>
    </source>
</reference>
<keyword evidence="3" id="KW-0255">Endonuclease</keyword>
<keyword evidence="3" id="KW-0540">Nuclease</keyword>
<dbReference type="InterPro" id="IPR040836">
    <property type="entry name" value="SAVED"/>
</dbReference>
<dbReference type="CDD" id="cd00085">
    <property type="entry name" value="HNHc"/>
    <property type="match status" value="1"/>
</dbReference>
<dbReference type="InterPro" id="IPR003615">
    <property type="entry name" value="HNH_nuc"/>
</dbReference>
<keyword evidence="4" id="KW-1185">Reference proteome</keyword>
<protein>
    <submittedName>
        <fullName evidence="3">HNH endonuclease</fullName>
    </submittedName>
</protein>
<dbReference type="Proteomes" id="UP000629371">
    <property type="component" value="Unassembled WGS sequence"/>
</dbReference>
<comment type="caution">
    <text evidence="3">The sequence shown here is derived from an EMBL/GenBank/DDBJ whole genome shotgun (WGS) entry which is preliminary data.</text>
</comment>
<evidence type="ECO:0000259" key="2">
    <source>
        <dbReference type="Pfam" id="PF18145"/>
    </source>
</evidence>
<evidence type="ECO:0000313" key="4">
    <source>
        <dbReference type="Proteomes" id="UP000629371"/>
    </source>
</evidence>
<dbReference type="Pfam" id="PF18145">
    <property type="entry name" value="SAVED"/>
    <property type="match status" value="1"/>
</dbReference>
<accession>A0ABS1MTI1</accession>
<feature type="compositionally biased region" description="Low complexity" evidence="1">
    <location>
        <begin position="1"/>
        <end position="13"/>
    </location>
</feature>